<evidence type="ECO:0000313" key="2">
    <source>
        <dbReference type="Proteomes" id="UP000824533"/>
    </source>
</evidence>
<name>A0ACC1CWU1_9NEOP</name>
<comment type="caution">
    <text evidence="1">The sequence shown here is derived from an EMBL/GenBank/DDBJ whole genome shotgun (WGS) entry which is preliminary data.</text>
</comment>
<keyword evidence="2" id="KW-1185">Reference proteome</keyword>
<sequence length="292" mass="30495">MKSFVAVLLLASFVCADVLRPLNDNTAFGYLKNYGIPEGERIRKAEEQYLSNSRIVGGVPAGLGQYPYQAGLLISIIGLTGSGICGASLITPNRLVTAAHCWFDGLHQAWRLTVVLGSVTLFSGGTRIDTSVIALHPNWSPLLVRNDVGVIYITSPVTVSDTISPVALPEGAELFEDFAGSSAIASGFGLTSDGGSISTAQVLSHVNLNVITNSVCSYAFPLIIQASNICTSGIGGVGPCSGDSGGPLVTTRNNRRILIGVTSFGSALGCQSNVPAAFARVTSFMNFLQQHV</sequence>
<evidence type="ECO:0000313" key="1">
    <source>
        <dbReference type="EMBL" id="KAJ0176072.1"/>
    </source>
</evidence>
<reference evidence="1 2" key="1">
    <citation type="journal article" date="2021" name="Front. Genet.">
        <title>Chromosome-Level Genome Assembly Reveals Significant Gene Expansion in the Toll and IMD Signaling Pathways of Dendrolimus kikuchii.</title>
        <authorList>
            <person name="Zhou J."/>
            <person name="Wu P."/>
            <person name="Xiong Z."/>
            <person name="Liu N."/>
            <person name="Zhao N."/>
            <person name="Ji M."/>
            <person name="Qiu Y."/>
            <person name="Yang B."/>
        </authorList>
    </citation>
    <scope>NUCLEOTIDE SEQUENCE [LARGE SCALE GENOMIC DNA]</scope>
    <source>
        <strain evidence="1">Ann1</strain>
    </source>
</reference>
<protein>
    <submittedName>
        <fullName evidence="1">Uncharacterized protein</fullName>
    </submittedName>
</protein>
<proteinExistence type="predicted"/>
<accession>A0ACC1CWU1</accession>
<dbReference type="Proteomes" id="UP000824533">
    <property type="component" value="Linkage Group LG14"/>
</dbReference>
<gene>
    <name evidence="1" type="ORF">K1T71_008246</name>
</gene>
<dbReference type="EMBL" id="CM034400">
    <property type="protein sequence ID" value="KAJ0176072.1"/>
    <property type="molecule type" value="Genomic_DNA"/>
</dbReference>
<organism evidence="1 2">
    <name type="scientific">Dendrolimus kikuchii</name>
    <dbReference type="NCBI Taxonomy" id="765133"/>
    <lineage>
        <taxon>Eukaryota</taxon>
        <taxon>Metazoa</taxon>
        <taxon>Ecdysozoa</taxon>
        <taxon>Arthropoda</taxon>
        <taxon>Hexapoda</taxon>
        <taxon>Insecta</taxon>
        <taxon>Pterygota</taxon>
        <taxon>Neoptera</taxon>
        <taxon>Endopterygota</taxon>
        <taxon>Lepidoptera</taxon>
        <taxon>Glossata</taxon>
        <taxon>Ditrysia</taxon>
        <taxon>Bombycoidea</taxon>
        <taxon>Lasiocampidae</taxon>
        <taxon>Dendrolimus</taxon>
    </lineage>
</organism>